<dbReference type="InterPro" id="IPR032710">
    <property type="entry name" value="NTF2-like_dom_sf"/>
</dbReference>
<dbReference type="PANTHER" id="PTHR41252">
    <property type="entry name" value="BLR2505 PROTEIN"/>
    <property type="match status" value="1"/>
</dbReference>
<evidence type="ECO:0000259" key="1">
    <source>
        <dbReference type="Pfam" id="PF12680"/>
    </source>
</evidence>
<evidence type="ECO:0000313" key="3">
    <source>
        <dbReference type="Proteomes" id="UP000000757"/>
    </source>
</evidence>
<dbReference type="STRING" id="246196.MSMEG_4363"/>
<dbReference type="PaxDb" id="246196-MSMEI_4261"/>
<dbReference type="KEGG" id="msm:MSMEG_4363"/>
<name>A0R0F0_MYCS2</name>
<dbReference type="OrthoDB" id="5176305at2"/>
<sequence length="208" mass="22330">MCHTPTCRLELSSPGVVMRVPGLQRFSRGNPSSRDARRINAGLVRATAGRVPPAVAVLAAGALALSGCANETPPEQPGAHTRAVLEDVFATTSQTGFGETFLDRLSDDVTFTATGTSPVAGQYHGKTEYREKVLSRLHDHLATPMRPQLDQMIVDGDWAAVRFHAEGVHGTNGSDASMQYCWVMRVAGDQIVDVIGYYDTAKMAGLFV</sequence>
<gene>
    <name evidence="2" type="ordered locus">MSMEG_4363</name>
</gene>
<accession>A0R0F0</accession>
<dbReference type="InterPro" id="IPR037401">
    <property type="entry name" value="SnoaL-like"/>
</dbReference>
<dbReference type="SUPFAM" id="SSF54427">
    <property type="entry name" value="NTF2-like"/>
    <property type="match status" value="1"/>
</dbReference>
<dbReference type="EMBL" id="CP000480">
    <property type="protein sequence ID" value="ABK73514.1"/>
    <property type="molecule type" value="Genomic_DNA"/>
</dbReference>
<dbReference type="PANTHER" id="PTHR41252:SF1">
    <property type="entry name" value="BLR2505 PROTEIN"/>
    <property type="match status" value="1"/>
</dbReference>
<dbReference type="Proteomes" id="UP000000757">
    <property type="component" value="Chromosome"/>
</dbReference>
<dbReference type="AlphaFoldDB" id="A0R0F0"/>
<feature type="domain" description="SnoaL-like" evidence="1">
    <location>
        <begin position="94"/>
        <end position="193"/>
    </location>
</feature>
<protein>
    <recommendedName>
        <fullName evidence="1">SnoaL-like domain-containing protein</fullName>
    </recommendedName>
</protein>
<dbReference type="Gene3D" id="3.10.450.50">
    <property type="match status" value="1"/>
</dbReference>
<keyword evidence="3" id="KW-1185">Reference proteome</keyword>
<organism evidence="2 3">
    <name type="scientific">Mycolicibacterium smegmatis (strain ATCC 700084 / mc(2)155)</name>
    <name type="common">Mycobacterium smegmatis</name>
    <dbReference type="NCBI Taxonomy" id="246196"/>
    <lineage>
        <taxon>Bacteria</taxon>
        <taxon>Bacillati</taxon>
        <taxon>Actinomycetota</taxon>
        <taxon>Actinomycetes</taxon>
        <taxon>Mycobacteriales</taxon>
        <taxon>Mycobacteriaceae</taxon>
        <taxon>Mycolicibacterium</taxon>
    </lineage>
</organism>
<dbReference type="Pfam" id="PF12680">
    <property type="entry name" value="SnoaL_2"/>
    <property type="match status" value="1"/>
</dbReference>
<evidence type="ECO:0000313" key="2">
    <source>
        <dbReference type="EMBL" id="ABK73514.1"/>
    </source>
</evidence>
<reference evidence="2 3" key="1">
    <citation type="submission" date="2006-10" db="EMBL/GenBank/DDBJ databases">
        <authorList>
            <person name="Fleischmann R.D."/>
            <person name="Dodson R.J."/>
            <person name="Haft D.H."/>
            <person name="Merkel J.S."/>
            <person name="Nelson W.C."/>
            <person name="Fraser C.M."/>
        </authorList>
    </citation>
    <scope>NUCLEOTIDE SEQUENCE [LARGE SCALE GENOMIC DNA]</scope>
    <source>
        <strain evidence="3">ATCC 700084 / mc(2)155</strain>
    </source>
</reference>
<dbReference type="PATRIC" id="fig|246196.19.peg.4280"/>
<proteinExistence type="predicted"/>
<dbReference type="eggNOG" id="COG3631">
    <property type="taxonomic scope" value="Bacteria"/>
</dbReference>